<dbReference type="KEGG" id="arf:AR1Y2_0518"/>
<accession>A0A4P8I8Y2</accession>
<dbReference type="PANTHER" id="PTHR30514">
    <property type="entry name" value="GLUCOKINASE"/>
    <property type="match status" value="1"/>
</dbReference>
<keyword evidence="2" id="KW-0238">DNA-binding</keyword>
<evidence type="ECO:0000259" key="4">
    <source>
        <dbReference type="PROSITE" id="PS51071"/>
    </source>
</evidence>
<dbReference type="EMBL" id="CP040058">
    <property type="protein sequence ID" value="QCP33972.1"/>
    <property type="molecule type" value="Genomic_DNA"/>
</dbReference>
<dbReference type="Gene3D" id="3.40.50.10490">
    <property type="entry name" value="Glucose-6-phosphate isomerase like protein, domain 1"/>
    <property type="match status" value="1"/>
</dbReference>
<dbReference type="SUPFAM" id="SSF53697">
    <property type="entry name" value="SIS domain"/>
    <property type="match status" value="1"/>
</dbReference>
<gene>
    <name evidence="6" type="ORF">AR1Y2_0518</name>
</gene>
<reference evidence="6 7" key="1">
    <citation type="submission" date="2019-05" db="EMBL/GenBank/DDBJ databases">
        <title>Complete genome sequencing of Anaerostipes rhamnosivorans.</title>
        <authorList>
            <person name="Bui T.P.N."/>
            <person name="de Vos W.M."/>
        </authorList>
    </citation>
    <scope>NUCLEOTIDE SEQUENCE [LARGE SCALE GENOMIC DNA]</scope>
    <source>
        <strain evidence="6 7">1y2</strain>
    </source>
</reference>
<dbReference type="AlphaFoldDB" id="A0A4P8I8Y2"/>
<feature type="domain" description="SIS" evidence="5">
    <location>
        <begin position="107"/>
        <end position="249"/>
    </location>
</feature>
<proteinExistence type="predicted"/>
<dbReference type="GO" id="GO:1901135">
    <property type="term" value="P:carbohydrate derivative metabolic process"/>
    <property type="evidence" value="ECO:0007669"/>
    <property type="project" value="InterPro"/>
</dbReference>
<evidence type="ECO:0000259" key="5">
    <source>
        <dbReference type="PROSITE" id="PS51464"/>
    </source>
</evidence>
<dbReference type="PROSITE" id="PS51464">
    <property type="entry name" value="SIS"/>
    <property type="match status" value="1"/>
</dbReference>
<dbReference type="InterPro" id="IPR009057">
    <property type="entry name" value="Homeodomain-like_sf"/>
</dbReference>
<dbReference type="Proteomes" id="UP000298653">
    <property type="component" value="Chromosome"/>
</dbReference>
<dbReference type="InterPro" id="IPR047640">
    <property type="entry name" value="RpiR-like"/>
</dbReference>
<dbReference type="GO" id="GO:0003677">
    <property type="term" value="F:DNA binding"/>
    <property type="evidence" value="ECO:0007669"/>
    <property type="project" value="UniProtKB-KW"/>
</dbReference>
<dbReference type="PANTHER" id="PTHR30514:SF21">
    <property type="entry name" value="RPIR-FAMILY TRANSCRIPTIONAL REGULATOR"/>
    <property type="match status" value="1"/>
</dbReference>
<organism evidence="6 7">
    <name type="scientific">Anaerostipes rhamnosivorans</name>
    <dbReference type="NCBI Taxonomy" id="1229621"/>
    <lineage>
        <taxon>Bacteria</taxon>
        <taxon>Bacillati</taxon>
        <taxon>Bacillota</taxon>
        <taxon>Clostridia</taxon>
        <taxon>Lachnospirales</taxon>
        <taxon>Lachnospiraceae</taxon>
        <taxon>Anaerostipes</taxon>
    </lineage>
</organism>
<dbReference type="PROSITE" id="PS51071">
    <property type="entry name" value="HTH_RPIR"/>
    <property type="match status" value="1"/>
</dbReference>
<dbReference type="Gene3D" id="1.10.10.10">
    <property type="entry name" value="Winged helix-like DNA-binding domain superfamily/Winged helix DNA-binding domain"/>
    <property type="match status" value="1"/>
</dbReference>
<dbReference type="InterPro" id="IPR046348">
    <property type="entry name" value="SIS_dom_sf"/>
</dbReference>
<keyword evidence="7" id="KW-1185">Reference proteome</keyword>
<keyword evidence="1" id="KW-0805">Transcription regulation</keyword>
<sequence>MIIELNSKIAENLSKTELGVVNYINDNEDKLSDLSIVDIAFETFSSPATVSRAIRKCGINGFNELRYKLTAKTENTEVKDLNEIMNKSLIEATSVIEHMSIPNVLDILHAIRDAKRVLIFSRGPTHLVAQELSMKLQVLDFFVVDVEDPQIMRIMSKNLQEDEVVIILSLNGETKELIDSARNAKLRGCKVITLCCSSTSELFEYSDYTWLGYKHSHIAIRNYEVTSRLPLYIMCRILVDFLVENIDHKK</sequence>
<keyword evidence="3" id="KW-0804">Transcription</keyword>
<dbReference type="RefSeq" id="WP_137327570.1">
    <property type="nucleotide sequence ID" value="NZ_CP040058.1"/>
</dbReference>
<evidence type="ECO:0000313" key="7">
    <source>
        <dbReference type="Proteomes" id="UP000298653"/>
    </source>
</evidence>
<dbReference type="GO" id="GO:0003700">
    <property type="term" value="F:DNA-binding transcription factor activity"/>
    <property type="evidence" value="ECO:0007669"/>
    <property type="project" value="InterPro"/>
</dbReference>
<evidence type="ECO:0000256" key="3">
    <source>
        <dbReference type="ARBA" id="ARBA00023163"/>
    </source>
</evidence>
<dbReference type="InterPro" id="IPR035472">
    <property type="entry name" value="RpiR-like_SIS"/>
</dbReference>
<protein>
    <submittedName>
        <fullName evidence="6">Phosphosugar-binding transcriptional repressor, RpiR family</fullName>
    </submittedName>
</protein>
<dbReference type="InterPro" id="IPR000281">
    <property type="entry name" value="HTH_RpiR"/>
</dbReference>
<dbReference type="Pfam" id="PF01380">
    <property type="entry name" value="SIS"/>
    <property type="match status" value="1"/>
</dbReference>
<dbReference type="OrthoDB" id="1648815at2"/>
<feature type="domain" description="HTH rpiR-type" evidence="4">
    <location>
        <begin position="1"/>
        <end position="76"/>
    </location>
</feature>
<dbReference type="GO" id="GO:0097367">
    <property type="term" value="F:carbohydrate derivative binding"/>
    <property type="evidence" value="ECO:0007669"/>
    <property type="project" value="InterPro"/>
</dbReference>
<name>A0A4P8I8Y2_9FIRM</name>
<evidence type="ECO:0000256" key="1">
    <source>
        <dbReference type="ARBA" id="ARBA00023015"/>
    </source>
</evidence>
<dbReference type="InterPro" id="IPR001347">
    <property type="entry name" value="SIS_dom"/>
</dbReference>
<dbReference type="Pfam" id="PF01418">
    <property type="entry name" value="HTH_6"/>
    <property type="match status" value="1"/>
</dbReference>
<dbReference type="SUPFAM" id="SSF46689">
    <property type="entry name" value="Homeodomain-like"/>
    <property type="match status" value="1"/>
</dbReference>
<dbReference type="CDD" id="cd05013">
    <property type="entry name" value="SIS_RpiR"/>
    <property type="match status" value="1"/>
</dbReference>
<dbReference type="InterPro" id="IPR036388">
    <property type="entry name" value="WH-like_DNA-bd_sf"/>
</dbReference>
<evidence type="ECO:0000313" key="6">
    <source>
        <dbReference type="EMBL" id="QCP33972.1"/>
    </source>
</evidence>
<evidence type="ECO:0000256" key="2">
    <source>
        <dbReference type="ARBA" id="ARBA00023125"/>
    </source>
</evidence>